<organism evidence="2 3">
    <name type="scientific">Agrocybe chaxingu</name>
    <dbReference type="NCBI Taxonomy" id="84603"/>
    <lineage>
        <taxon>Eukaryota</taxon>
        <taxon>Fungi</taxon>
        <taxon>Dikarya</taxon>
        <taxon>Basidiomycota</taxon>
        <taxon>Agaricomycotina</taxon>
        <taxon>Agaricomycetes</taxon>
        <taxon>Agaricomycetidae</taxon>
        <taxon>Agaricales</taxon>
        <taxon>Agaricineae</taxon>
        <taxon>Strophariaceae</taxon>
        <taxon>Agrocybe</taxon>
    </lineage>
</organism>
<evidence type="ECO:0000313" key="3">
    <source>
        <dbReference type="Proteomes" id="UP001148786"/>
    </source>
</evidence>
<comment type="caution">
    <text evidence="2">The sequence shown here is derived from an EMBL/GenBank/DDBJ whole genome shotgun (WGS) entry which is preliminary data.</text>
</comment>
<feature type="region of interest" description="Disordered" evidence="1">
    <location>
        <begin position="1"/>
        <end position="45"/>
    </location>
</feature>
<dbReference type="AlphaFoldDB" id="A0A9W8JQX2"/>
<dbReference type="OrthoDB" id="2654423at2759"/>
<protein>
    <submittedName>
        <fullName evidence="2">Uncharacterized protein</fullName>
    </submittedName>
</protein>
<accession>A0A9W8JQX2</accession>
<name>A0A9W8JQX2_9AGAR</name>
<gene>
    <name evidence="2" type="ORF">NLJ89_g10366</name>
</gene>
<evidence type="ECO:0000256" key="1">
    <source>
        <dbReference type="SAM" id="MobiDB-lite"/>
    </source>
</evidence>
<sequence length="188" mass="21829">MGRAKKYLTPEQKADANRAKSRRHYEKKKDKINNKRRREYHKAKAHTDCAPGILVPPERHGSALQPQDPLHLWMEQNDRIKNRLLKITGKEPAIFVDEISLRYLSDGNKDTLHTHATQLGKLQKAIYRCQNEVLTLAGMGPEYHAVDKTVILIRTIVGWVEEVLCYAMVELSEVRRLREERGFMYQIG</sequence>
<evidence type="ECO:0000313" key="2">
    <source>
        <dbReference type="EMBL" id="KAJ3497295.1"/>
    </source>
</evidence>
<dbReference type="Proteomes" id="UP001148786">
    <property type="component" value="Unassembled WGS sequence"/>
</dbReference>
<feature type="compositionally biased region" description="Basic residues" evidence="1">
    <location>
        <begin position="34"/>
        <end position="44"/>
    </location>
</feature>
<dbReference type="EMBL" id="JANKHO010001873">
    <property type="protein sequence ID" value="KAJ3497295.1"/>
    <property type="molecule type" value="Genomic_DNA"/>
</dbReference>
<keyword evidence="3" id="KW-1185">Reference proteome</keyword>
<proteinExistence type="predicted"/>
<reference evidence="2" key="1">
    <citation type="submission" date="2022-07" db="EMBL/GenBank/DDBJ databases">
        <title>Genome Sequence of Agrocybe chaxingu.</title>
        <authorList>
            <person name="Buettner E."/>
        </authorList>
    </citation>
    <scope>NUCLEOTIDE SEQUENCE</scope>
    <source>
        <strain evidence="2">MP-N11</strain>
    </source>
</reference>